<evidence type="ECO:0000313" key="1">
    <source>
        <dbReference type="EMBL" id="MFE8698281.1"/>
    </source>
</evidence>
<dbReference type="EMBL" id="JBIACJ010000012">
    <property type="protein sequence ID" value="MFE8698281.1"/>
    <property type="molecule type" value="Genomic_DNA"/>
</dbReference>
<dbReference type="RefSeq" id="WP_389222524.1">
    <property type="nucleotide sequence ID" value="NZ_JBIACJ010000012.1"/>
</dbReference>
<accession>A0ABW6K2B8</accession>
<dbReference type="Proteomes" id="UP001601058">
    <property type="component" value="Unassembled WGS sequence"/>
</dbReference>
<comment type="caution">
    <text evidence="1">The sequence shown here is derived from an EMBL/GenBank/DDBJ whole genome shotgun (WGS) entry which is preliminary data.</text>
</comment>
<evidence type="ECO:0000313" key="2">
    <source>
        <dbReference type="Proteomes" id="UP001601058"/>
    </source>
</evidence>
<keyword evidence="2" id="KW-1185">Reference proteome</keyword>
<sequence length="561" mass="66243">MTEKLNYFDELREQVMNKEKWDRNRFHVFDYEAGTGKSRNSHQYIGEMTKVYSSYRVLYVQRFIRDDELNHTVASINEHAGMQVAVAFTGKDTKSKKRKNQAKEAQVLCITHRMYSEICRGSHPELMDNRNTLIIDEYPDLLEKIAVSEQDIGYLWFVQYKYRNETIENLSQMLRDKFSECNKKTNHDKANQMVYIDFHEPEYVVIKSKLPDIIESISDKSDKILLSRMLQIVTNGCFLYEENLYTFDNQFRFKMLDNNIILDANGFDFRYSLSNKFHIRHQPKSYEYSSSTFYHYEVKTSKKELSRQINLHEQALEIISLNSKERTLFITDKDNQAQLEEKLGDFLSSTGMDDEEITTAINENFKVDYFGNIIGVNSYREFENVVVLKTPNFDYLTYALTYLFYRRIDNKPVEDVCVFRHEEVESIRKSAVAGEIYQGIKRINRDNSKQAKMYVFTTNQDAVDLILQQLPGVQYKKEIMNVNKRKTETNKKKTKFEEQVEIVKATINVALSEGRESIQKKEIRDKFGEIDKGNFSRIIKACQSFIESQGFKNEWQRIILK</sequence>
<reference evidence="1 2" key="1">
    <citation type="submission" date="2024-08" db="EMBL/GenBank/DDBJ databases">
        <title>Two novel Cytobacillus novel species.</title>
        <authorList>
            <person name="Liu G."/>
        </authorList>
    </citation>
    <scope>NUCLEOTIDE SEQUENCE [LARGE SCALE GENOMIC DNA]</scope>
    <source>
        <strain evidence="1 2">FJAT-53684</strain>
    </source>
</reference>
<proteinExistence type="predicted"/>
<gene>
    <name evidence="1" type="ORF">ACFYKT_18315</name>
</gene>
<organism evidence="1 2">
    <name type="scientific">Cytobacillus mangrovibacter</name>
    <dbReference type="NCBI Taxonomy" id="3299024"/>
    <lineage>
        <taxon>Bacteria</taxon>
        <taxon>Bacillati</taxon>
        <taxon>Bacillota</taxon>
        <taxon>Bacilli</taxon>
        <taxon>Bacillales</taxon>
        <taxon>Bacillaceae</taxon>
        <taxon>Cytobacillus</taxon>
    </lineage>
</organism>
<name>A0ABW6K2B8_9BACI</name>
<protein>
    <submittedName>
        <fullName evidence="1">Uncharacterized protein</fullName>
    </submittedName>
</protein>